<dbReference type="EMBL" id="BLXT01002535">
    <property type="protein sequence ID" value="GFN95771.1"/>
    <property type="molecule type" value="Genomic_DNA"/>
</dbReference>
<reference evidence="2 3" key="1">
    <citation type="journal article" date="2021" name="Elife">
        <title>Chloroplast acquisition without the gene transfer in kleptoplastic sea slugs, Plakobranchus ocellatus.</title>
        <authorList>
            <person name="Maeda T."/>
            <person name="Takahashi S."/>
            <person name="Yoshida T."/>
            <person name="Shimamura S."/>
            <person name="Takaki Y."/>
            <person name="Nagai Y."/>
            <person name="Toyoda A."/>
            <person name="Suzuki Y."/>
            <person name="Arimoto A."/>
            <person name="Ishii H."/>
            <person name="Satoh N."/>
            <person name="Nishiyama T."/>
            <person name="Hasebe M."/>
            <person name="Maruyama T."/>
            <person name="Minagawa J."/>
            <person name="Obokata J."/>
            <person name="Shigenobu S."/>
        </authorList>
    </citation>
    <scope>NUCLEOTIDE SEQUENCE [LARGE SCALE GENOMIC DNA]</scope>
</reference>
<evidence type="ECO:0000256" key="1">
    <source>
        <dbReference type="SAM" id="Phobius"/>
    </source>
</evidence>
<name>A0AAV3ZM88_9GAST</name>
<dbReference type="AlphaFoldDB" id="A0AAV3ZM88"/>
<sequence length="98" mass="11111">MISRCFAPSSGHSVATGCRTRTRDRRDPVAFRAGSLAVATTYGSLVVWDLWATKLHILSCQYWRLTRLVHSQKILQGLFCRGFEPRYRRPGLTEGLKA</sequence>
<evidence type="ECO:0000313" key="2">
    <source>
        <dbReference type="EMBL" id="GFN95771.1"/>
    </source>
</evidence>
<keyword evidence="1" id="KW-0812">Transmembrane</keyword>
<comment type="caution">
    <text evidence="2">The sequence shown here is derived from an EMBL/GenBank/DDBJ whole genome shotgun (WGS) entry which is preliminary data.</text>
</comment>
<keyword evidence="1" id="KW-0472">Membrane</keyword>
<keyword evidence="3" id="KW-1185">Reference proteome</keyword>
<gene>
    <name evidence="2" type="ORF">PoB_002227700</name>
</gene>
<organism evidence="2 3">
    <name type="scientific">Plakobranchus ocellatus</name>
    <dbReference type="NCBI Taxonomy" id="259542"/>
    <lineage>
        <taxon>Eukaryota</taxon>
        <taxon>Metazoa</taxon>
        <taxon>Spiralia</taxon>
        <taxon>Lophotrochozoa</taxon>
        <taxon>Mollusca</taxon>
        <taxon>Gastropoda</taxon>
        <taxon>Heterobranchia</taxon>
        <taxon>Euthyneura</taxon>
        <taxon>Panpulmonata</taxon>
        <taxon>Sacoglossa</taxon>
        <taxon>Placobranchoidea</taxon>
        <taxon>Plakobranchidae</taxon>
        <taxon>Plakobranchus</taxon>
    </lineage>
</organism>
<dbReference type="PROSITE" id="PS51257">
    <property type="entry name" value="PROKAR_LIPOPROTEIN"/>
    <property type="match status" value="1"/>
</dbReference>
<protein>
    <submittedName>
        <fullName evidence="2">Uncharacterized protein</fullName>
    </submittedName>
</protein>
<keyword evidence="1" id="KW-1133">Transmembrane helix</keyword>
<evidence type="ECO:0000313" key="3">
    <source>
        <dbReference type="Proteomes" id="UP000735302"/>
    </source>
</evidence>
<proteinExistence type="predicted"/>
<dbReference type="Proteomes" id="UP000735302">
    <property type="component" value="Unassembled WGS sequence"/>
</dbReference>
<accession>A0AAV3ZM88</accession>
<feature type="transmembrane region" description="Helical" evidence="1">
    <location>
        <begin position="29"/>
        <end position="51"/>
    </location>
</feature>